<dbReference type="InterPro" id="IPR018711">
    <property type="entry name" value="NAGPA"/>
</dbReference>
<protein>
    <submittedName>
        <fullName evidence="3">S-layer homology domain-containing protein</fullName>
    </submittedName>
</protein>
<evidence type="ECO:0000313" key="3">
    <source>
        <dbReference type="EMBL" id="MFD1929327.1"/>
    </source>
</evidence>
<gene>
    <name evidence="3" type="ORF">ACFSFY_14895</name>
</gene>
<dbReference type="InterPro" id="IPR051465">
    <property type="entry name" value="Cell_Envelope_Struct_Comp"/>
</dbReference>
<name>A0ABW4SIA9_9BACL</name>
<dbReference type="InterPro" id="IPR001119">
    <property type="entry name" value="SLH_dom"/>
</dbReference>
<evidence type="ECO:0000259" key="2">
    <source>
        <dbReference type="PROSITE" id="PS51272"/>
    </source>
</evidence>
<feature type="domain" description="SLH" evidence="2">
    <location>
        <begin position="780"/>
        <end position="834"/>
    </location>
</feature>
<feature type="domain" description="SLH" evidence="2">
    <location>
        <begin position="724"/>
        <end position="778"/>
    </location>
</feature>
<dbReference type="Pfam" id="PF00395">
    <property type="entry name" value="SLH"/>
    <property type="match status" value="3"/>
</dbReference>
<dbReference type="EMBL" id="JBHUGI010000034">
    <property type="protein sequence ID" value="MFD1929327.1"/>
    <property type="molecule type" value="Genomic_DNA"/>
</dbReference>
<dbReference type="PROSITE" id="PS51272">
    <property type="entry name" value="SLH"/>
    <property type="match status" value="3"/>
</dbReference>
<reference evidence="4" key="1">
    <citation type="journal article" date="2019" name="Int. J. Syst. Evol. Microbiol.">
        <title>The Global Catalogue of Microorganisms (GCM) 10K type strain sequencing project: providing services to taxonomists for standard genome sequencing and annotation.</title>
        <authorList>
            <consortium name="The Broad Institute Genomics Platform"/>
            <consortium name="The Broad Institute Genome Sequencing Center for Infectious Disease"/>
            <person name="Wu L."/>
            <person name="Ma J."/>
        </authorList>
    </citation>
    <scope>NUCLEOTIDE SEQUENCE [LARGE SCALE GENOMIC DNA]</scope>
    <source>
        <strain evidence="4">CGMCC 4.7177</strain>
    </source>
</reference>
<evidence type="ECO:0000256" key="1">
    <source>
        <dbReference type="SAM" id="SignalP"/>
    </source>
</evidence>
<feature type="domain" description="SLH" evidence="2">
    <location>
        <begin position="660"/>
        <end position="723"/>
    </location>
</feature>
<feature type="signal peptide" evidence="1">
    <location>
        <begin position="1"/>
        <end position="26"/>
    </location>
</feature>
<comment type="caution">
    <text evidence="3">The sequence shown here is derived from an EMBL/GenBank/DDBJ whole genome shotgun (WGS) entry which is preliminary data.</text>
</comment>
<evidence type="ECO:0000313" key="4">
    <source>
        <dbReference type="Proteomes" id="UP001597218"/>
    </source>
</evidence>
<feature type="chain" id="PRO_5046636824" evidence="1">
    <location>
        <begin position="27"/>
        <end position="834"/>
    </location>
</feature>
<organism evidence="3 4">
    <name type="scientific">Sporosarcina siberiensis</name>
    <dbReference type="NCBI Taxonomy" id="1365606"/>
    <lineage>
        <taxon>Bacteria</taxon>
        <taxon>Bacillati</taxon>
        <taxon>Bacillota</taxon>
        <taxon>Bacilli</taxon>
        <taxon>Bacillales</taxon>
        <taxon>Caryophanaceae</taxon>
        <taxon>Sporosarcina</taxon>
    </lineage>
</organism>
<dbReference type="RefSeq" id="WP_381539369.1">
    <property type="nucleotide sequence ID" value="NZ_JBHUGI010000034.1"/>
</dbReference>
<sequence length="834" mass="90648">MFKKIIHIFSVIVGVQLALTASFVGASVFQNKTNSNETKLSPGVTHIHESYKTNSVYQSVNLLNINLNDPFTKLEIGVPNPLYKLKTTSSFARENSHLGHRVIGATNAAFFGGNGSPVNLIAENNVIRNYGILGGNYESPTQSPVAFGISKSGKAIADYYSTQLTLSLSGSNPIILEGVNRERAEGQTILYTSAVNTTKTNAWGVEIVVTNASKNTANLAFGDEITGTIHSITKVGQAADAKVPADGFVISSHDKAIISQLEELTAGTQVTLNVNIDQKWKDAKYILGAGPLLVKDNKTHISMPTASSFVASRHPRTAIGIDATGSKVFLVTVDGRRAGHSNGTSLQDLSKLLIAKGAVSAINLDGGGSTTMVTSQPGSLFPKMINIPSEGYERRVSAIMQAVSVAPPGTIKSFKLDSLSQVVNKGGSAVIEIKEAIDIYDNPFQYSAQNITWQVEGNIGEMEGNKFIATNNGTGNVVAKIGDKSAKVQIQVFDADTRPILLDPITNTDNWTVTTARAKASLENSSVAENKSFGKQSVKVKYDFTTSELGVKAAYLKSKSLIKMDSYPKYLGVWVHGDQNKNWLRGSIIDGTGKSHTIDFTSELGLNWSGWRYVKAELPTNLTMPLSFEQIYIAQPSAELQKKGVIYFSELEAIYSDEYEQSSYFDIKTDHWAKDSIQYLYKSDLIKGYPNGTFKPNNSLTRAEAASLIARTLKLTSTKPNPFKDVNEKNFAYNDIAAVAEKGIVIGREKGMFYPNGALTRAEMASILSRAFELTKTSNQSKQFSDVHSSHWAYNAIVELVNSELTSGYPDGTFKPNNKITRAEFSVFLDKVLN</sequence>
<accession>A0ABW4SIA9</accession>
<keyword evidence="1" id="KW-0732">Signal</keyword>
<dbReference type="Proteomes" id="UP001597218">
    <property type="component" value="Unassembled WGS sequence"/>
</dbReference>
<dbReference type="Pfam" id="PF09992">
    <property type="entry name" value="NAGPA"/>
    <property type="match status" value="1"/>
</dbReference>
<dbReference type="PANTHER" id="PTHR43308">
    <property type="entry name" value="OUTER MEMBRANE PROTEIN ALPHA-RELATED"/>
    <property type="match status" value="1"/>
</dbReference>
<dbReference type="Gene3D" id="2.60.120.430">
    <property type="entry name" value="Galactose-binding lectin"/>
    <property type="match status" value="1"/>
</dbReference>
<keyword evidence="4" id="KW-1185">Reference proteome</keyword>
<proteinExistence type="predicted"/>